<gene>
    <name evidence="9" type="ORF">N7458_000977</name>
</gene>
<evidence type="ECO:0000256" key="2">
    <source>
        <dbReference type="ARBA" id="ARBA00022692"/>
    </source>
</evidence>
<evidence type="ECO:0000256" key="4">
    <source>
        <dbReference type="ARBA" id="ARBA00023136"/>
    </source>
</evidence>
<evidence type="ECO:0000313" key="9">
    <source>
        <dbReference type="EMBL" id="KAJ5465291.1"/>
    </source>
</evidence>
<evidence type="ECO:0000256" key="3">
    <source>
        <dbReference type="ARBA" id="ARBA00022989"/>
    </source>
</evidence>
<proteinExistence type="inferred from homology"/>
<reference evidence="9" key="2">
    <citation type="journal article" date="2023" name="IMA Fungus">
        <title>Comparative genomic study of the Penicillium genus elucidates a diverse pangenome and 15 lateral gene transfer events.</title>
        <authorList>
            <person name="Petersen C."/>
            <person name="Sorensen T."/>
            <person name="Nielsen M.R."/>
            <person name="Sondergaard T.E."/>
            <person name="Sorensen J.L."/>
            <person name="Fitzpatrick D.A."/>
            <person name="Frisvad J.C."/>
            <person name="Nielsen K.L."/>
        </authorList>
    </citation>
    <scope>NUCLEOTIDE SEQUENCE</scope>
    <source>
        <strain evidence="9">IBT 16125</strain>
    </source>
</reference>
<evidence type="ECO:0000256" key="5">
    <source>
        <dbReference type="ARBA" id="ARBA00038359"/>
    </source>
</evidence>
<keyword evidence="4 7" id="KW-0472">Membrane</keyword>
<dbReference type="InterPro" id="IPR052337">
    <property type="entry name" value="SAT4-like"/>
</dbReference>
<evidence type="ECO:0000313" key="10">
    <source>
        <dbReference type="Proteomes" id="UP001213681"/>
    </source>
</evidence>
<feature type="transmembrane region" description="Helical" evidence="7">
    <location>
        <begin position="208"/>
        <end position="226"/>
    </location>
</feature>
<dbReference type="Proteomes" id="UP001213681">
    <property type="component" value="Unassembled WGS sequence"/>
</dbReference>
<feature type="transmembrane region" description="Helical" evidence="7">
    <location>
        <begin position="118"/>
        <end position="135"/>
    </location>
</feature>
<sequence>MLPLEGRSKSIFIVTTIFLGISFIAVCLRCFVRLRLIKAFGLDDALMVFAMCLNILFALCGITGSLYGLGQKSLELLLVRKTMETAMFLRMDLHHSKDLYRRRSSPPYGRAGSCDHPLGVIGVTSVVGLIFWFILTLQCQPVSFFWTRVRLELDPTAPVHGTCLSLDTLLDMSYVYSATAALCDFTLGILPVFLVWNLQMNVRTKAALAGILALGGIASAAVIVRIPYLSDYKDPDFLYATTNISIWSNVETGLGIAAGSLVTLRPLFRWLRDPSYRGTRSKQTGGSVPLSNMSGKQTTPSTPRYWRPDIYQDDSHAAVTTVHTSNRGSRTSSQEDLNPKQQTNQAMYFQGVNVQKTFYVSETSE</sequence>
<feature type="region of interest" description="Disordered" evidence="6">
    <location>
        <begin position="277"/>
        <end position="305"/>
    </location>
</feature>
<keyword evidence="2 7" id="KW-0812">Transmembrane</keyword>
<organism evidence="9 10">
    <name type="scientific">Penicillium daleae</name>
    <dbReference type="NCBI Taxonomy" id="63821"/>
    <lineage>
        <taxon>Eukaryota</taxon>
        <taxon>Fungi</taxon>
        <taxon>Dikarya</taxon>
        <taxon>Ascomycota</taxon>
        <taxon>Pezizomycotina</taxon>
        <taxon>Eurotiomycetes</taxon>
        <taxon>Eurotiomycetidae</taxon>
        <taxon>Eurotiales</taxon>
        <taxon>Aspergillaceae</taxon>
        <taxon>Penicillium</taxon>
    </lineage>
</organism>
<feature type="transmembrane region" description="Helical" evidence="7">
    <location>
        <begin position="12"/>
        <end position="34"/>
    </location>
</feature>
<dbReference type="Pfam" id="PF20684">
    <property type="entry name" value="Fung_rhodopsin"/>
    <property type="match status" value="1"/>
</dbReference>
<reference evidence="9" key="1">
    <citation type="submission" date="2022-12" db="EMBL/GenBank/DDBJ databases">
        <authorList>
            <person name="Petersen C."/>
        </authorList>
    </citation>
    <scope>NUCLEOTIDE SEQUENCE</scope>
    <source>
        <strain evidence="9">IBT 16125</strain>
    </source>
</reference>
<dbReference type="GO" id="GO:0016020">
    <property type="term" value="C:membrane"/>
    <property type="evidence" value="ECO:0007669"/>
    <property type="project" value="UniProtKB-SubCell"/>
</dbReference>
<keyword evidence="3 7" id="KW-1133">Transmembrane helix</keyword>
<evidence type="ECO:0000256" key="7">
    <source>
        <dbReference type="SAM" id="Phobius"/>
    </source>
</evidence>
<feature type="domain" description="Rhodopsin" evidence="8">
    <location>
        <begin position="119"/>
        <end position="269"/>
    </location>
</feature>
<dbReference type="PANTHER" id="PTHR33048">
    <property type="entry name" value="PTH11-LIKE INTEGRAL MEMBRANE PROTEIN (AFU_ORTHOLOGUE AFUA_5G11245)"/>
    <property type="match status" value="1"/>
</dbReference>
<accession>A0AAD6CJH4</accession>
<dbReference type="PANTHER" id="PTHR33048:SF140">
    <property type="entry name" value="ATPASE, PUTATIVE (EUROFUNG)-RELATED"/>
    <property type="match status" value="1"/>
</dbReference>
<protein>
    <recommendedName>
        <fullName evidence="8">Rhodopsin domain-containing protein</fullName>
    </recommendedName>
</protein>
<feature type="transmembrane region" description="Helical" evidence="7">
    <location>
        <begin position="174"/>
        <end position="196"/>
    </location>
</feature>
<comment type="subcellular location">
    <subcellularLocation>
        <location evidence="1">Membrane</location>
        <topology evidence="1">Multi-pass membrane protein</topology>
    </subcellularLocation>
</comment>
<evidence type="ECO:0000256" key="6">
    <source>
        <dbReference type="SAM" id="MobiDB-lite"/>
    </source>
</evidence>
<comment type="caution">
    <text evidence="9">The sequence shown here is derived from an EMBL/GenBank/DDBJ whole genome shotgun (WGS) entry which is preliminary data.</text>
</comment>
<dbReference type="GeneID" id="81594614"/>
<comment type="similarity">
    <text evidence="5">Belongs to the SAT4 family.</text>
</comment>
<name>A0AAD6CJH4_9EURO</name>
<dbReference type="InterPro" id="IPR049326">
    <property type="entry name" value="Rhodopsin_dom_fungi"/>
</dbReference>
<dbReference type="EMBL" id="JAPVEA010000001">
    <property type="protein sequence ID" value="KAJ5465291.1"/>
    <property type="molecule type" value="Genomic_DNA"/>
</dbReference>
<feature type="compositionally biased region" description="Polar residues" evidence="6">
    <location>
        <begin position="281"/>
        <end position="302"/>
    </location>
</feature>
<feature type="transmembrane region" description="Helical" evidence="7">
    <location>
        <begin position="46"/>
        <end position="70"/>
    </location>
</feature>
<keyword evidence="10" id="KW-1185">Reference proteome</keyword>
<dbReference type="RefSeq" id="XP_056772138.1">
    <property type="nucleotide sequence ID" value="XM_056904371.1"/>
</dbReference>
<evidence type="ECO:0000259" key="8">
    <source>
        <dbReference type="Pfam" id="PF20684"/>
    </source>
</evidence>
<evidence type="ECO:0000256" key="1">
    <source>
        <dbReference type="ARBA" id="ARBA00004141"/>
    </source>
</evidence>
<dbReference type="AlphaFoldDB" id="A0AAD6CJH4"/>